<dbReference type="HOGENOM" id="CLU_019113_0_0_1"/>
<feature type="region of interest" description="Disordered" evidence="8">
    <location>
        <begin position="432"/>
        <end position="460"/>
    </location>
</feature>
<protein>
    <recommendedName>
        <fullName evidence="3">type II protein arginine methyltransferase</fullName>
        <ecNumber evidence="3">2.1.1.320</ecNumber>
    </recommendedName>
</protein>
<comment type="similarity">
    <text evidence="2">Belongs to the NDUFAF7 family.</text>
</comment>
<feature type="region of interest" description="Disordered" evidence="8">
    <location>
        <begin position="536"/>
        <end position="572"/>
    </location>
</feature>
<evidence type="ECO:0000313" key="10">
    <source>
        <dbReference type="Proteomes" id="UP000013827"/>
    </source>
</evidence>
<dbReference type="Proteomes" id="UP000013827">
    <property type="component" value="Unassembled WGS sequence"/>
</dbReference>
<evidence type="ECO:0000256" key="1">
    <source>
        <dbReference type="ARBA" id="ARBA00004173"/>
    </source>
</evidence>
<dbReference type="AlphaFoldDB" id="A0A0D3IFM1"/>
<evidence type="ECO:0000256" key="5">
    <source>
        <dbReference type="ARBA" id="ARBA00022679"/>
    </source>
</evidence>
<dbReference type="EnsemblProtists" id="EOD10056">
    <property type="protein sequence ID" value="EOD10056"/>
    <property type="gene ID" value="EMIHUDRAFT_465339"/>
</dbReference>
<dbReference type="EC" id="2.1.1.320" evidence="3"/>
<evidence type="ECO:0000256" key="8">
    <source>
        <dbReference type="SAM" id="MobiDB-lite"/>
    </source>
</evidence>
<dbReference type="PANTHER" id="PTHR12049:SF7">
    <property type="entry name" value="PROTEIN ARGININE METHYLTRANSFERASE NDUFAF7, MITOCHONDRIAL"/>
    <property type="match status" value="1"/>
</dbReference>
<dbReference type="RefSeq" id="XP_005762485.1">
    <property type="nucleotide sequence ID" value="XM_005762428.1"/>
</dbReference>
<keyword evidence="6" id="KW-0496">Mitochondrion</keyword>
<feature type="compositionally biased region" description="Acidic residues" evidence="8">
    <location>
        <begin position="550"/>
        <end position="562"/>
    </location>
</feature>
<dbReference type="KEGG" id="ehx:EMIHUDRAFT_465339"/>
<comment type="catalytic activity">
    <reaction evidence="7">
        <text>L-arginyl-[protein] + 2 S-adenosyl-L-methionine = N(omega),N(omega)'-dimethyl-L-arginyl-[protein] + 2 S-adenosyl-L-homocysteine + 2 H(+)</text>
        <dbReference type="Rhea" id="RHEA:48108"/>
        <dbReference type="Rhea" id="RHEA-COMP:10532"/>
        <dbReference type="Rhea" id="RHEA-COMP:11992"/>
        <dbReference type="ChEBI" id="CHEBI:15378"/>
        <dbReference type="ChEBI" id="CHEBI:29965"/>
        <dbReference type="ChEBI" id="CHEBI:57856"/>
        <dbReference type="ChEBI" id="CHEBI:59789"/>
        <dbReference type="ChEBI" id="CHEBI:88221"/>
        <dbReference type="EC" id="2.1.1.320"/>
    </reaction>
</comment>
<keyword evidence="10" id="KW-1185">Reference proteome</keyword>
<dbReference type="Gene3D" id="3.40.50.12710">
    <property type="match status" value="2"/>
</dbReference>
<dbReference type="GeneID" id="17256244"/>
<keyword evidence="4" id="KW-0489">Methyltransferase</keyword>
<dbReference type="GO" id="GO:0032259">
    <property type="term" value="P:methylation"/>
    <property type="evidence" value="ECO:0007669"/>
    <property type="project" value="UniProtKB-KW"/>
</dbReference>
<accession>A0A0D3IFM1</accession>
<feature type="compositionally biased region" description="Low complexity" evidence="8">
    <location>
        <begin position="441"/>
        <end position="460"/>
    </location>
</feature>
<dbReference type="InterPro" id="IPR029063">
    <property type="entry name" value="SAM-dependent_MTases_sf"/>
</dbReference>
<dbReference type="GO" id="GO:0005739">
    <property type="term" value="C:mitochondrion"/>
    <property type="evidence" value="ECO:0007669"/>
    <property type="project" value="UniProtKB-SubCell"/>
</dbReference>
<sequence length="801" mass="83397">MGRRSSVDLGQPASVEVDFERGGRVDGAEGIACPTWCEFMEDSLHHPEWGYYSAARVVFGESSDAADFTTFPVSMRPAFGAMIADRLHGLWLAAAGGSGPFVVCELGAGTGVLAHDVLTHMADHLPRLYAVVQYVIAERSASLRSLQAATNERFVCESKLRVVCADARDLGGARLRQELQAAAAAHCASGGEGEVARVRGAVLSNELPDAFGVERALVGAALPRATAAEGSSAGAARPAELRLQRGRARAALSAALGRGEWELGLAGSQLLGEGSQLLGEAADALDEWLGGEGEGEGEREGEGLTARSRAAAAGRRRGSARLPTRAHGGQRAAALDRALVLGEAFEDVRLSGEDDAGDAAVDEEAHHLRRWLRLHAPPLRAALRGRPVGERLELYPSPALPRLAAGLASLLDEGGVLTIDYGADAATLIRSARRVPPRPPRAGVAAASRSSASNVSEPSASASAAAAAVSTRAVSSGMRVRSRLPAPPGHGAALALRRPGWCDLTADVDFTELAAAGEARGLATLFFGPQTALERVPSETSHLAPRAEVEEAEGGGEAEGVEEAAPRVRVTDGSPPLRRGVCEAFYALGTFVMLVQAEREATPRVAQRWRWRVASSALYGGGHPSLGAMAALHTLRSLDASRSPGIFPTSTRDGMHSAAFQRSAVAFASSARAFSSTSLRSLARLALGHALLLLGRGDAGRRKGGGEDCEDGAAPSLPTERDLVASLADALLPALPCFRLHWRAIARGVLLLLEASGPGAGGASLRLNAAAQRLDRAEPPLSLLYRAALELAAHDMALMAG</sequence>
<evidence type="ECO:0000256" key="7">
    <source>
        <dbReference type="ARBA" id="ARBA00048612"/>
    </source>
</evidence>
<dbReference type="Pfam" id="PF02636">
    <property type="entry name" value="Methyltransf_28"/>
    <property type="match status" value="1"/>
</dbReference>
<evidence type="ECO:0000256" key="3">
    <source>
        <dbReference type="ARBA" id="ARBA00011935"/>
    </source>
</evidence>
<evidence type="ECO:0000313" key="9">
    <source>
        <dbReference type="EnsemblProtists" id="EOD10056"/>
    </source>
</evidence>
<proteinExistence type="inferred from homology"/>
<dbReference type="GO" id="GO:0035243">
    <property type="term" value="F:protein-arginine omega-N symmetric methyltransferase activity"/>
    <property type="evidence" value="ECO:0007669"/>
    <property type="project" value="UniProtKB-EC"/>
</dbReference>
<comment type="subcellular location">
    <subcellularLocation>
        <location evidence="1">Mitochondrion</location>
    </subcellularLocation>
</comment>
<dbReference type="STRING" id="2903.R1DH11"/>
<reference evidence="9" key="2">
    <citation type="submission" date="2024-10" db="UniProtKB">
        <authorList>
            <consortium name="EnsemblProtists"/>
        </authorList>
    </citation>
    <scope>IDENTIFICATION</scope>
</reference>
<evidence type="ECO:0000256" key="4">
    <source>
        <dbReference type="ARBA" id="ARBA00022603"/>
    </source>
</evidence>
<evidence type="ECO:0000256" key="6">
    <source>
        <dbReference type="ARBA" id="ARBA00023128"/>
    </source>
</evidence>
<dbReference type="PANTHER" id="PTHR12049">
    <property type="entry name" value="PROTEIN ARGININE METHYLTRANSFERASE NDUFAF7, MITOCHONDRIAL"/>
    <property type="match status" value="1"/>
</dbReference>
<feature type="region of interest" description="Disordered" evidence="8">
    <location>
        <begin position="289"/>
        <end position="328"/>
    </location>
</feature>
<evidence type="ECO:0000256" key="2">
    <source>
        <dbReference type="ARBA" id="ARBA00005891"/>
    </source>
</evidence>
<keyword evidence="5" id="KW-0808">Transferase</keyword>
<name>A0A0D3IFM1_EMIH1</name>
<dbReference type="InterPro" id="IPR038375">
    <property type="entry name" value="NDUFAF7_sf"/>
</dbReference>
<organism evidence="9 10">
    <name type="scientific">Emiliania huxleyi (strain CCMP1516)</name>
    <dbReference type="NCBI Taxonomy" id="280463"/>
    <lineage>
        <taxon>Eukaryota</taxon>
        <taxon>Haptista</taxon>
        <taxon>Haptophyta</taxon>
        <taxon>Prymnesiophyceae</taxon>
        <taxon>Isochrysidales</taxon>
        <taxon>Noelaerhabdaceae</taxon>
        <taxon>Emiliania</taxon>
    </lineage>
</organism>
<dbReference type="InterPro" id="IPR003788">
    <property type="entry name" value="NDUFAF7"/>
</dbReference>
<dbReference type="SUPFAM" id="SSF53335">
    <property type="entry name" value="S-adenosyl-L-methionine-dependent methyltransferases"/>
    <property type="match status" value="2"/>
</dbReference>
<dbReference type="PaxDb" id="2903-EOD10056"/>
<reference evidence="10" key="1">
    <citation type="journal article" date="2013" name="Nature">
        <title>Pan genome of the phytoplankton Emiliania underpins its global distribution.</title>
        <authorList>
            <person name="Read B.A."/>
            <person name="Kegel J."/>
            <person name="Klute M.J."/>
            <person name="Kuo A."/>
            <person name="Lefebvre S.C."/>
            <person name="Maumus F."/>
            <person name="Mayer C."/>
            <person name="Miller J."/>
            <person name="Monier A."/>
            <person name="Salamov A."/>
            <person name="Young J."/>
            <person name="Aguilar M."/>
            <person name="Claverie J.M."/>
            <person name="Frickenhaus S."/>
            <person name="Gonzalez K."/>
            <person name="Herman E.K."/>
            <person name="Lin Y.C."/>
            <person name="Napier J."/>
            <person name="Ogata H."/>
            <person name="Sarno A.F."/>
            <person name="Shmutz J."/>
            <person name="Schroeder D."/>
            <person name="de Vargas C."/>
            <person name="Verret F."/>
            <person name="von Dassow P."/>
            <person name="Valentin K."/>
            <person name="Van de Peer Y."/>
            <person name="Wheeler G."/>
            <person name="Dacks J.B."/>
            <person name="Delwiche C.F."/>
            <person name="Dyhrman S.T."/>
            <person name="Glockner G."/>
            <person name="John U."/>
            <person name="Richards T."/>
            <person name="Worden A.Z."/>
            <person name="Zhang X."/>
            <person name="Grigoriev I.V."/>
            <person name="Allen A.E."/>
            <person name="Bidle K."/>
            <person name="Borodovsky M."/>
            <person name="Bowler C."/>
            <person name="Brownlee C."/>
            <person name="Cock J.M."/>
            <person name="Elias M."/>
            <person name="Gladyshev V.N."/>
            <person name="Groth M."/>
            <person name="Guda C."/>
            <person name="Hadaegh A."/>
            <person name="Iglesias-Rodriguez M.D."/>
            <person name="Jenkins J."/>
            <person name="Jones B.M."/>
            <person name="Lawson T."/>
            <person name="Leese F."/>
            <person name="Lindquist E."/>
            <person name="Lobanov A."/>
            <person name="Lomsadze A."/>
            <person name="Malik S.B."/>
            <person name="Marsh M.E."/>
            <person name="Mackinder L."/>
            <person name="Mock T."/>
            <person name="Mueller-Roeber B."/>
            <person name="Pagarete A."/>
            <person name="Parker M."/>
            <person name="Probert I."/>
            <person name="Quesneville H."/>
            <person name="Raines C."/>
            <person name="Rensing S.A."/>
            <person name="Riano-Pachon D.M."/>
            <person name="Richier S."/>
            <person name="Rokitta S."/>
            <person name="Shiraiwa Y."/>
            <person name="Soanes D.M."/>
            <person name="van der Giezen M."/>
            <person name="Wahlund T.M."/>
            <person name="Williams B."/>
            <person name="Wilson W."/>
            <person name="Wolfe G."/>
            <person name="Wurch L.L."/>
        </authorList>
    </citation>
    <scope>NUCLEOTIDE SEQUENCE</scope>
</reference>